<dbReference type="EMBL" id="VJMH01005771">
    <property type="protein sequence ID" value="KAF0693080.1"/>
    <property type="molecule type" value="Genomic_DNA"/>
</dbReference>
<proteinExistence type="predicted"/>
<evidence type="ECO:0000313" key="2">
    <source>
        <dbReference type="EMBL" id="VFT92695.1"/>
    </source>
</evidence>
<evidence type="ECO:0000313" key="1">
    <source>
        <dbReference type="EMBL" id="KAF0693080.1"/>
    </source>
</evidence>
<reference evidence="2 3" key="1">
    <citation type="submission" date="2019-03" db="EMBL/GenBank/DDBJ databases">
        <authorList>
            <person name="Gaulin E."/>
            <person name="Dumas B."/>
        </authorList>
    </citation>
    <scope>NUCLEOTIDE SEQUENCE [LARGE SCALE GENOMIC DNA]</scope>
    <source>
        <strain evidence="2">CBS 568.67</strain>
    </source>
</reference>
<dbReference type="OrthoDB" id="509720at2759"/>
<keyword evidence="3" id="KW-1185">Reference proteome</keyword>
<sequence length="440" mass="49733">MALRRFPDYNSSERVEPNVAFKSDTVIMATHRVVGAHGDVYIRSMGHVVWLFESREGFMTLERLSDIPHAALRSTTASTATLVRRSTEALDFRHVREMAAMNGFREIQCNRTSRVLGFVRTRGESTERIQVYYTTGTVGTAVDPPRQGKTQLFRRGVDLRTLERLFENPRTHTGVDDHSTNDHLEDEETALTRALASIETQALVIQAQHADSRGKTADWQREAVRQREAKRQQIAVTEAQEARRAGPYCDWQLRCAEPDDMSDVGCVAVGNGGYVAVYKSGSCAWHGIPSALAKELEKQHNKLIEFVAVGPVERTYDEDDIHPQGLPDGLVQELHECGGTVRLMALGPDGKYFVEFQDGRSGWPGSLTPRLDYILHTYHIETLWLGDNGAYFVAHVDDDGVYFKSFKNLPRPLKVHASNGRREIPWLVCDRDDHFFLRYS</sequence>
<gene>
    <name evidence="2" type="primary">Aste57867_15909</name>
    <name evidence="1" type="ORF">As57867_015853</name>
    <name evidence="2" type="ORF">ASTE57867_15909</name>
</gene>
<accession>A0A485L589</accession>
<protein>
    <submittedName>
        <fullName evidence="2">Aste57867_15909 protein</fullName>
    </submittedName>
</protein>
<organism evidence="2 3">
    <name type="scientific">Aphanomyces stellatus</name>
    <dbReference type="NCBI Taxonomy" id="120398"/>
    <lineage>
        <taxon>Eukaryota</taxon>
        <taxon>Sar</taxon>
        <taxon>Stramenopiles</taxon>
        <taxon>Oomycota</taxon>
        <taxon>Saprolegniomycetes</taxon>
        <taxon>Saprolegniales</taxon>
        <taxon>Verrucalvaceae</taxon>
        <taxon>Aphanomyces</taxon>
    </lineage>
</organism>
<reference evidence="1" key="2">
    <citation type="submission" date="2019-06" db="EMBL/GenBank/DDBJ databases">
        <title>Genomics analysis of Aphanomyces spp. identifies a new class of oomycete effector associated with host adaptation.</title>
        <authorList>
            <person name="Gaulin E."/>
        </authorList>
    </citation>
    <scope>NUCLEOTIDE SEQUENCE</scope>
    <source>
        <strain evidence="1">CBS 578.67</strain>
    </source>
</reference>
<name>A0A485L589_9STRA</name>
<dbReference type="EMBL" id="CAADRA010005792">
    <property type="protein sequence ID" value="VFT92695.1"/>
    <property type="molecule type" value="Genomic_DNA"/>
</dbReference>
<dbReference type="Proteomes" id="UP000332933">
    <property type="component" value="Unassembled WGS sequence"/>
</dbReference>
<dbReference type="AlphaFoldDB" id="A0A485L589"/>
<evidence type="ECO:0000313" key="3">
    <source>
        <dbReference type="Proteomes" id="UP000332933"/>
    </source>
</evidence>